<dbReference type="AlphaFoldDB" id="A0A069QH81"/>
<keyword evidence="6" id="KW-0067">ATP-binding</keyword>
<dbReference type="GO" id="GO:0019674">
    <property type="term" value="P:NAD+ metabolic process"/>
    <property type="evidence" value="ECO:0007669"/>
    <property type="project" value="InterPro"/>
</dbReference>
<keyword evidence="3 6" id="KW-0521">NADP</keyword>
<dbReference type="InterPro" id="IPR016064">
    <property type="entry name" value="NAD/diacylglycerol_kinase_sf"/>
</dbReference>
<dbReference type="PATRIC" id="fig|1122985.7.peg.1908"/>
<dbReference type="GO" id="GO:0051287">
    <property type="term" value="F:NAD binding"/>
    <property type="evidence" value="ECO:0007669"/>
    <property type="project" value="UniProtKB-ARBA"/>
</dbReference>
<comment type="caution">
    <text evidence="7">The sequence shown here is derived from an EMBL/GenBank/DDBJ whole genome shotgun (WGS) entry which is preliminary data.</text>
</comment>
<dbReference type="GO" id="GO:0003951">
    <property type="term" value="F:NAD+ kinase activity"/>
    <property type="evidence" value="ECO:0007669"/>
    <property type="project" value="UniProtKB-UniRule"/>
</dbReference>
<feature type="binding site" evidence="6">
    <location>
        <begin position="191"/>
        <end position="196"/>
    </location>
    <ligand>
        <name>NAD(+)</name>
        <dbReference type="ChEBI" id="CHEBI:57540"/>
    </ligand>
</feature>
<dbReference type="InterPro" id="IPR017438">
    <property type="entry name" value="ATP-NAD_kinase_N"/>
</dbReference>
<dbReference type="Pfam" id="PF20143">
    <property type="entry name" value="NAD_kinase_C"/>
    <property type="match status" value="1"/>
</dbReference>
<dbReference type="SUPFAM" id="SSF111331">
    <property type="entry name" value="NAD kinase/diacylglycerol kinase-like"/>
    <property type="match status" value="1"/>
</dbReference>
<evidence type="ECO:0000256" key="4">
    <source>
        <dbReference type="ARBA" id="ARBA00023027"/>
    </source>
</evidence>
<dbReference type="PANTHER" id="PTHR20275">
    <property type="entry name" value="NAD KINASE"/>
    <property type="match status" value="1"/>
</dbReference>
<feature type="binding site" evidence="6">
    <location>
        <begin position="77"/>
        <end position="78"/>
    </location>
    <ligand>
        <name>NAD(+)</name>
        <dbReference type="ChEBI" id="CHEBI:57540"/>
    </ligand>
</feature>
<accession>A0A069QH81</accession>
<keyword evidence="6" id="KW-0547">Nucleotide-binding</keyword>
<dbReference type="GO" id="GO:0006741">
    <property type="term" value="P:NADP+ biosynthetic process"/>
    <property type="evidence" value="ECO:0007669"/>
    <property type="project" value="UniProtKB-UniRule"/>
</dbReference>
<dbReference type="GO" id="GO:0005524">
    <property type="term" value="F:ATP binding"/>
    <property type="evidence" value="ECO:0007669"/>
    <property type="project" value="UniProtKB-KW"/>
</dbReference>
<comment type="caution">
    <text evidence="6">Lacks conserved residue(s) required for the propagation of feature annotation.</text>
</comment>
<dbReference type="Pfam" id="PF01513">
    <property type="entry name" value="NAD_kinase"/>
    <property type="match status" value="1"/>
</dbReference>
<keyword evidence="1 6" id="KW-0808">Transferase</keyword>
<dbReference type="InterPro" id="IPR017437">
    <property type="entry name" value="ATP-NAD_kinase_PpnK-typ_C"/>
</dbReference>
<feature type="active site" description="Proton acceptor" evidence="6">
    <location>
        <position position="77"/>
    </location>
</feature>
<dbReference type="eggNOG" id="COG0061">
    <property type="taxonomic scope" value="Bacteria"/>
</dbReference>
<comment type="function">
    <text evidence="6">Involved in the regulation of the intracellular balance of NAD and NADP, and is a key enzyme in the biosynthesis of NADP. Catalyzes specifically the phosphorylation on 2'-hydroxyl of the adenosine moiety of NAD to yield NADP.</text>
</comment>
<keyword evidence="4 6" id="KW-0520">NAD</keyword>
<comment type="subcellular location">
    <subcellularLocation>
        <location evidence="6">Cytoplasm</location>
    </subcellularLocation>
</comment>
<dbReference type="Gene3D" id="2.60.200.30">
    <property type="entry name" value="Probable inorganic polyphosphate/atp-NAD kinase, domain 2"/>
    <property type="match status" value="1"/>
</dbReference>
<feature type="binding site" evidence="6">
    <location>
        <position position="180"/>
    </location>
    <ligand>
        <name>NAD(+)</name>
        <dbReference type="ChEBI" id="CHEBI:57540"/>
    </ligand>
</feature>
<protein>
    <recommendedName>
        <fullName evidence="6">NAD kinase</fullName>
        <ecNumber evidence="6">2.7.1.23</ecNumber>
    </recommendedName>
    <alternativeName>
        <fullName evidence="6">ATP-dependent NAD kinase</fullName>
    </alternativeName>
</protein>
<dbReference type="NCBIfam" id="NF002521">
    <property type="entry name" value="PRK01911.1"/>
    <property type="match status" value="1"/>
</dbReference>
<evidence type="ECO:0000313" key="7">
    <source>
        <dbReference type="EMBL" id="KDR52057.1"/>
    </source>
</evidence>
<evidence type="ECO:0000256" key="6">
    <source>
        <dbReference type="HAMAP-Rule" id="MF_00361"/>
    </source>
</evidence>
<evidence type="ECO:0000256" key="5">
    <source>
        <dbReference type="ARBA" id="ARBA00047925"/>
    </source>
</evidence>
<sequence length="306" mass="33238">MPSHPIKIAIFGNECQHHNEQAIARVVRCLAQRNAETYVDKPFLNFLRRNSNLPTYPLTPFTGNDFDAQLALSLGGDGTFLKAAGRVGHKQIPIVGINMGRLGFLAGIPASEAEDALNDIFDGNYKIEEHAVMMVEAGNESFGGNPFAVNDIAILKRDDASMITIGVCVDGERLVTYQADGLIVATQAGSTAYNLSNGGPIVVPGTNALCLTAVAPHSLNVRPIVLPGNVELHLRVESRSHNYLIAIDGRSTKLVQGTEIRISKAPYVVKMVRRNSQTYFATLRNKMMWGADNRNHDTQGDASEEP</sequence>
<evidence type="ECO:0000256" key="2">
    <source>
        <dbReference type="ARBA" id="ARBA00022777"/>
    </source>
</evidence>
<dbReference type="Proteomes" id="UP000027442">
    <property type="component" value="Unassembled WGS sequence"/>
</dbReference>
<gene>
    <name evidence="6" type="primary">nadK</name>
    <name evidence="7" type="ORF">HMPREF1991_01832</name>
</gene>
<feature type="binding site" evidence="6">
    <location>
        <begin position="150"/>
        <end position="151"/>
    </location>
    <ligand>
        <name>NAD(+)</name>
        <dbReference type="ChEBI" id="CHEBI:57540"/>
    </ligand>
</feature>
<dbReference type="GO" id="GO:0046872">
    <property type="term" value="F:metal ion binding"/>
    <property type="evidence" value="ECO:0007669"/>
    <property type="project" value="UniProtKB-UniRule"/>
</dbReference>
<evidence type="ECO:0000313" key="8">
    <source>
        <dbReference type="Proteomes" id="UP000027442"/>
    </source>
</evidence>
<proteinExistence type="inferred from homology"/>
<dbReference type="GO" id="GO:0005737">
    <property type="term" value="C:cytoplasm"/>
    <property type="evidence" value="ECO:0007669"/>
    <property type="project" value="UniProtKB-SubCell"/>
</dbReference>
<keyword evidence="2 6" id="KW-0418">Kinase</keyword>
<name>A0A069QH81_HOYLO</name>
<dbReference type="HOGENOM" id="CLU_008831_0_3_10"/>
<dbReference type="InterPro" id="IPR002504">
    <property type="entry name" value="NADK"/>
</dbReference>
<dbReference type="PANTHER" id="PTHR20275:SF0">
    <property type="entry name" value="NAD KINASE"/>
    <property type="match status" value="1"/>
</dbReference>
<comment type="cofactor">
    <cofactor evidence="6">
        <name>a divalent metal cation</name>
        <dbReference type="ChEBI" id="CHEBI:60240"/>
    </cofactor>
</comment>
<feature type="binding site" evidence="6">
    <location>
        <position position="188"/>
    </location>
    <ligand>
        <name>NAD(+)</name>
        <dbReference type="ChEBI" id="CHEBI:57540"/>
    </ligand>
</feature>
<evidence type="ECO:0000256" key="1">
    <source>
        <dbReference type="ARBA" id="ARBA00022679"/>
    </source>
</evidence>
<dbReference type="EC" id="2.7.1.23" evidence="6"/>
<keyword evidence="6" id="KW-0963">Cytoplasm</keyword>
<dbReference type="Gene3D" id="3.40.50.10330">
    <property type="entry name" value="Probable inorganic polyphosphate/atp-NAD kinase, domain 1"/>
    <property type="match status" value="1"/>
</dbReference>
<keyword evidence="8" id="KW-1185">Reference proteome</keyword>
<feature type="binding site" evidence="6">
    <location>
        <position position="215"/>
    </location>
    <ligand>
        <name>NAD(+)</name>
        <dbReference type="ChEBI" id="CHEBI:57540"/>
    </ligand>
</feature>
<dbReference type="EMBL" id="JNGW01000078">
    <property type="protein sequence ID" value="KDR52057.1"/>
    <property type="molecule type" value="Genomic_DNA"/>
</dbReference>
<comment type="similarity">
    <text evidence="6">Belongs to the NAD kinase family.</text>
</comment>
<feature type="binding site" evidence="6">
    <location>
        <position position="82"/>
    </location>
    <ligand>
        <name>NAD(+)</name>
        <dbReference type="ChEBI" id="CHEBI:57540"/>
    </ligand>
</feature>
<dbReference type="RefSeq" id="WP_009237331.1">
    <property type="nucleotide sequence ID" value="NZ_KB899216.1"/>
</dbReference>
<reference evidence="7 8" key="1">
    <citation type="submission" date="2013-08" db="EMBL/GenBank/DDBJ databases">
        <authorList>
            <person name="Weinstock G."/>
            <person name="Sodergren E."/>
            <person name="Wylie T."/>
            <person name="Fulton L."/>
            <person name="Fulton R."/>
            <person name="Fronick C."/>
            <person name="O'Laughlin M."/>
            <person name="Godfrey J."/>
            <person name="Miner T."/>
            <person name="Herter B."/>
            <person name="Appelbaum E."/>
            <person name="Cordes M."/>
            <person name="Lek S."/>
            <person name="Wollam A."/>
            <person name="Pepin K.H."/>
            <person name="Palsikar V.B."/>
            <person name="Mitreva M."/>
            <person name="Wilson R.K."/>
        </authorList>
    </citation>
    <scope>NUCLEOTIDE SEQUENCE [LARGE SCALE GENOMIC DNA]</scope>
    <source>
        <strain evidence="7 8">ATCC 15930</strain>
    </source>
</reference>
<organism evidence="7 8">
    <name type="scientific">Hoylesella loescheii DSM 19665 = JCM 12249 = ATCC 15930</name>
    <dbReference type="NCBI Taxonomy" id="1122985"/>
    <lineage>
        <taxon>Bacteria</taxon>
        <taxon>Pseudomonadati</taxon>
        <taxon>Bacteroidota</taxon>
        <taxon>Bacteroidia</taxon>
        <taxon>Bacteroidales</taxon>
        <taxon>Prevotellaceae</taxon>
        <taxon>Hoylesella</taxon>
    </lineage>
</organism>
<dbReference type="HAMAP" id="MF_00361">
    <property type="entry name" value="NAD_kinase"/>
    <property type="match status" value="1"/>
</dbReference>
<evidence type="ECO:0000256" key="3">
    <source>
        <dbReference type="ARBA" id="ARBA00022857"/>
    </source>
</evidence>
<comment type="catalytic activity">
    <reaction evidence="5 6">
        <text>NAD(+) + ATP = ADP + NADP(+) + H(+)</text>
        <dbReference type="Rhea" id="RHEA:18629"/>
        <dbReference type="ChEBI" id="CHEBI:15378"/>
        <dbReference type="ChEBI" id="CHEBI:30616"/>
        <dbReference type="ChEBI" id="CHEBI:57540"/>
        <dbReference type="ChEBI" id="CHEBI:58349"/>
        <dbReference type="ChEBI" id="CHEBI:456216"/>
        <dbReference type="EC" id="2.7.1.23"/>
    </reaction>
</comment>